<evidence type="ECO:0000313" key="2">
    <source>
        <dbReference type="EMBL" id="EJK47541.1"/>
    </source>
</evidence>
<feature type="region of interest" description="Disordered" evidence="1">
    <location>
        <begin position="245"/>
        <end position="355"/>
    </location>
</feature>
<feature type="region of interest" description="Disordered" evidence="1">
    <location>
        <begin position="1"/>
        <end position="69"/>
    </location>
</feature>
<accession>K0REP2</accession>
<name>K0REP2_THAOC</name>
<organism evidence="2 3">
    <name type="scientific">Thalassiosira oceanica</name>
    <name type="common">Marine diatom</name>
    <dbReference type="NCBI Taxonomy" id="159749"/>
    <lineage>
        <taxon>Eukaryota</taxon>
        <taxon>Sar</taxon>
        <taxon>Stramenopiles</taxon>
        <taxon>Ochrophyta</taxon>
        <taxon>Bacillariophyta</taxon>
        <taxon>Coscinodiscophyceae</taxon>
        <taxon>Thalassiosirophycidae</taxon>
        <taxon>Thalassiosirales</taxon>
        <taxon>Thalassiosiraceae</taxon>
        <taxon>Thalassiosira</taxon>
    </lineage>
</organism>
<feature type="compositionally biased region" description="Low complexity" evidence="1">
    <location>
        <begin position="105"/>
        <end position="116"/>
    </location>
</feature>
<reference evidence="2 3" key="1">
    <citation type="journal article" date="2012" name="Genome Biol.">
        <title>Genome and low-iron response of an oceanic diatom adapted to chronic iron limitation.</title>
        <authorList>
            <person name="Lommer M."/>
            <person name="Specht M."/>
            <person name="Roy A.S."/>
            <person name="Kraemer L."/>
            <person name="Andreson R."/>
            <person name="Gutowska M.A."/>
            <person name="Wolf J."/>
            <person name="Bergner S.V."/>
            <person name="Schilhabel M.B."/>
            <person name="Klostermeier U.C."/>
            <person name="Beiko R.G."/>
            <person name="Rosenstiel P."/>
            <person name="Hippler M."/>
            <person name="Laroche J."/>
        </authorList>
    </citation>
    <scope>NUCLEOTIDE SEQUENCE [LARGE SCALE GENOMIC DNA]</scope>
    <source>
        <strain evidence="2 3">CCMP1005</strain>
    </source>
</reference>
<feature type="region of interest" description="Disordered" evidence="1">
    <location>
        <begin position="83"/>
        <end position="142"/>
    </location>
</feature>
<dbReference type="Proteomes" id="UP000266841">
    <property type="component" value="Unassembled WGS sequence"/>
</dbReference>
<dbReference type="EMBL" id="AGNL01046859">
    <property type="protein sequence ID" value="EJK47541.1"/>
    <property type="molecule type" value="Genomic_DNA"/>
</dbReference>
<comment type="caution">
    <text evidence="2">The sequence shown here is derived from an EMBL/GenBank/DDBJ whole genome shotgun (WGS) entry which is preliminary data.</text>
</comment>
<feature type="compositionally biased region" description="Gly residues" evidence="1">
    <location>
        <begin position="273"/>
        <end position="282"/>
    </location>
</feature>
<keyword evidence="3" id="KW-1185">Reference proteome</keyword>
<protein>
    <submittedName>
        <fullName evidence="2">Uncharacterized protein</fullName>
    </submittedName>
</protein>
<evidence type="ECO:0000256" key="1">
    <source>
        <dbReference type="SAM" id="MobiDB-lite"/>
    </source>
</evidence>
<feature type="compositionally biased region" description="Basic and acidic residues" evidence="1">
    <location>
        <begin position="1"/>
        <end position="18"/>
    </location>
</feature>
<feature type="compositionally biased region" description="Pro residues" evidence="1">
    <location>
        <begin position="256"/>
        <end position="269"/>
    </location>
</feature>
<feature type="region of interest" description="Disordered" evidence="1">
    <location>
        <begin position="160"/>
        <end position="227"/>
    </location>
</feature>
<sequence length="355" mass="36660">MRGVSRDAPERATRERSAWTRSVTPSDPRARGHELWLTPPVDARCISRPPFPLAPSPREAATAAKVSRSDSLGFVLADSRAFRESSRTVPALDGFGSGVPPPGDSSPSDSPSRAARAGGGRSGRSAPSPPSPLPVGGFGIRAEGSSGYSSMGLYEVTIDFSPGRCLPRGGTWNDAGAGGEDVRPPSDSFARRPLPPSAAGGSRSSLPVGPRRRPPASDGAVRALDSAERAEELVPSLSALLDFRTADSDSVEQTTLPPPPSTSRLPPPAWGGRRLGWGGNGGTASRPRRPQLLRWGEDVTPLPGGSDGVGLSSLSRVRPGRRNGGTDGYRPRAPGAAPVQPPEGGGARDAASGSR</sequence>
<evidence type="ECO:0000313" key="3">
    <source>
        <dbReference type="Proteomes" id="UP000266841"/>
    </source>
</evidence>
<dbReference type="AlphaFoldDB" id="K0REP2"/>
<gene>
    <name evidence="2" type="ORF">THAOC_33730</name>
</gene>
<proteinExistence type="predicted"/>